<reference evidence="4" key="1">
    <citation type="journal article" date="2019" name="Int. J. Syst. Evol. Microbiol.">
        <title>The Global Catalogue of Microorganisms (GCM) 10K type strain sequencing project: providing services to taxonomists for standard genome sequencing and annotation.</title>
        <authorList>
            <consortium name="The Broad Institute Genomics Platform"/>
            <consortium name="The Broad Institute Genome Sequencing Center for Infectious Disease"/>
            <person name="Wu L."/>
            <person name="Ma J."/>
        </authorList>
    </citation>
    <scope>NUCLEOTIDE SEQUENCE [LARGE SCALE GENOMIC DNA]</scope>
    <source>
        <strain evidence="4">CGMCC 1.10698</strain>
    </source>
</reference>
<gene>
    <name evidence="3" type="ORF">ACFOW9_08955</name>
</gene>
<sequence>MGKVANVQDGAGPLRRQTFERRTLVLATVPVVLIAVSVAIWLAMIAGRLPESVGSHWSGSGVADEFMGRAPMLWLAVLVPLGVGMILAVSFSLQSVPHGMQRIGAAFTVVLTAFMASTLLAGLLPQLDLSTATATAMNWKIVLAGTAISIVPAAVVALLVRASPPENIAAHLTKSTHADRSGALRGEIIRIRVHGSAATYAVMGGITLAASALLGLASPWWLIPSLPLTALVLGFLSATVQVAANGLSVIVFGGWRLLHIPVSGFSQVTTAKDILPLQYGGWGYRLGSWGSAFIVRRGPALVVELAHGRQFVVNSGTVEDAERMAALLNGYKLGQQAHHA</sequence>
<organism evidence="3 4">
    <name type="scientific">Arthrobacter cryoconiti</name>
    <dbReference type="NCBI Taxonomy" id="748907"/>
    <lineage>
        <taxon>Bacteria</taxon>
        <taxon>Bacillati</taxon>
        <taxon>Actinomycetota</taxon>
        <taxon>Actinomycetes</taxon>
        <taxon>Micrococcales</taxon>
        <taxon>Micrococcaceae</taxon>
        <taxon>Arthrobacter</taxon>
    </lineage>
</organism>
<keyword evidence="1" id="KW-1133">Transmembrane helix</keyword>
<dbReference type="Pfam" id="PF07853">
    <property type="entry name" value="DUF1648"/>
    <property type="match status" value="1"/>
</dbReference>
<comment type="caution">
    <text evidence="3">The sequence shown here is derived from an EMBL/GenBank/DDBJ whole genome shotgun (WGS) entry which is preliminary data.</text>
</comment>
<feature type="transmembrane region" description="Helical" evidence="1">
    <location>
        <begin position="105"/>
        <end position="127"/>
    </location>
</feature>
<dbReference type="EMBL" id="JBHSCQ010000010">
    <property type="protein sequence ID" value="MFC4265729.1"/>
    <property type="molecule type" value="Genomic_DNA"/>
</dbReference>
<name>A0ABV8R398_9MICC</name>
<proteinExistence type="predicted"/>
<keyword evidence="1" id="KW-0812">Transmembrane</keyword>
<keyword evidence="1" id="KW-0472">Membrane</keyword>
<evidence type="ECO:0000313" key="3">
    <source>
        <dbReference type="EMBL" id="MFC4265729.1"/>
    </source>
</evidence>
<protein>
    <submittedName>
        <fullName evidence="3">DUF1648 domain-containing protein</fullName>
    </submittedName>
</protein>
<feature type="transmembrane region" description="Helical" evidence="1">
    <location>
        <begin position="72"/>
        <end position="93"/>
    </location>
</feature>
<keyword evidence="4" id="KW-1185">Reference proteome</keyword>
<evidence type="ECO:0000256" key="1">
    <source>
        <dbReference type="SAM" id="Phobius"/>
    </source>
</evidence>
<dbReference type="RefSeq" id="WP_230067474.1">
    <property type="nucleotide sequence ID" value="NZ_BAABLL010000004.1"/>
</dbReference>
<evidence type="ECO:0000259" key="2">
    <source>
        <dbReference type="Pfam" id="PF07853"/>
    </source>
</evidence>
<accession>A0ABV8R398</accession>
<dbReference type="InterPro" id="IPR012867">
    <property type="entry name" value="DUF1648"/>
</dbReference>
<feature type="transmembrane region" description="Helical" evidence="1">
    <location>
        <begin position="228"/>
        <end position="252"/>
    </location>
</feature>
<dbReference type="Proteomes" id="UP001595773">
    <property type="component" value="Unassembled WGS sequence"/>
</dbReference>
<feature type="domain" description="DUF1648" evidence="2">
    <location>
        <begin position="33"/>
        <end position="78"/>
    </location>
</feature>
<feature type="transmembrane region" description="Helical" evidence="1">
    <location>
        <begin position="24"/>
        <end position="46"/>
    </location>
</feature>
<feature type="transmembrane region" description="Helical" evidence="1">
    <location>
        <begin position="200"/>
        <end position="222"/>
    </location>
</feature>
<evidence type="ECO:0000313" key="4">
    <source>
        <dbReference type="Proteomes" id="UP001595773"/>
    </source>
</evidence>
<feature type="transmembrane region" description="Helical" evidence="1">
    <location>
        <begin position="139"/>
        <end position="160"/>
    </location>
</feature>